<feature type="transmembrane region" description="Helical" evidence="2">
    <location>
        <begin position="26"/>
        <end position="47"/>
    </location>
</feature>
<feature type="transmembrane region" description="Helical" evidence="2">
    <location>
        <begin position="59"/>
        <end position="76"/>
    </location>
</feature>
<feature type="transmembrane region" description="Helical" evidence="2">
    <location>
        <begin position="82"/>
        <end position="102"/>
    </location>
</feature>
<gene>
    <name evidence="3" type="ORF">LCGC14_2266290</name>
</gene>
<keyword evidence="2" id="KW-1133">Transmembrane helix</keyword>
<dbReference type="EMBL" id="LAZR01031230">
    <property type="protein sequence ID" value="KKL54353.1"/>
    <property type="molecule type" value="Genomic_DNA"/>
</dbReference>
<comment type="caution">
    <text evidence="3">The sequence shown here is derived from an EMBL/GenBank/DDBJ whole genome shotgun (WGS) entry which is preliminary data.</text>
</comment>
<name>A0A0F9CYD9_9ZZZZ</name>
<keyword evidence="2" id="KW-0812">Transmembrane</keyword>
<accession>A0A0F9CYD9</accession>
<sequence>MRYIVAAVLFAAASLAYWYMIPTFAIRWVAVSGLCVLGAGLLGSHVWRGRVLAPSRADWAGMAFIGWITLSLAWSSDQQAGAYQLMYIAMMYGVFLTVEHGLSKWRETLPDLICVIFAGALALLGWENRVHGGFGNPNWAVEWLLIASPFVALRKWAWPLLVLAVVYMLWFNNSKAEFIALWLVAVFGLLLLRWWITAPIVFIAPFTAAALWPEMVTEEDMDRIADAVAEKISDVNGQEDPQRVDQESACPNLRPMEEWVTEDDPDSCRPCVLPVAMSWYAEELRERGLNVLADEVDQAGRDGDVAGAARALDSVKERVDPDVKTRLLEFDCATQSNAITSDETAFVSPGASSEPSPPDHHSPDTE</sequence>
<feature type="transmembrane region" description="Helical" evidence="2">
    <location>
        <begin position="146"/>
        <end position="171"/>
    </location>
</feature>
<proteinExistence type="predicted"/>
<feature type="region of interest" description="Disordered" evidence="1">
    <location>
        <begin position="341"/>
        <end position="366"/>
    </location>
</feature>
<reference evidence="3" key="1">
    <citation type="journal article" date="2015" name="Nature">
        <title>Complex archaea that bridge the gap between prokaryotes and eukaryotes.</title>
        <authorList>
            <person name="Spang A."/>
            <person name="Saw J.H."/>
            <person name="Jorgensen S.L."/>
            <person name="Zaremba-Niedzwiedzka K."/>
            <person name="Martijn J."/>
            <person name="Lind A.E."/>
            <person name="van Eijk R."/>
            <person name="Schleper C."/>
            <person name="Guy L."/>
            <person name="Ettema T.J."/>
        </authorList>
    </citation>
    <scope>NUCLEOTIDE SEQUENCE</scope>
</reference>
<evidence type="ECO:0000313" key="3">
    <source>
        <dbReference type="EMBL" id="KKL54353.1"/>
    </source>
</evidence>
<keyword evidence="2" id="KW-0472">Membrane</keyword>
<protein>
    <submittedName>
        <fullName evidence="3">Uncharacterized protein</fullName>
    </submittedName>
</protein>
<evidence type="ECO:0000256" key="2">
    <source>
        <dbReference type="SAM" id="Phobius"/>
    </source>
</evidence>
<evidence type="ECO:0000256" key="1">
    <source>
        <dbReference type="SAM" id="MobiDB-lite"/>
    </source>
</evidence>
<organism evidence="3">
    <name type="scientific">marine sediment metagenome</name>
    <dbReference type="NCBI Taxonomy" id="412755"/>
    <lineage>
        <taxon>unclassified sequences</taxon>
        <taxon>metagenomes</taxon>
        <taxon>ecological metagenomes</taxon>
    </lineage>
</organism>
<feature type="compositionally biased region" description="Basic and acidic residues" evidence="1">
    <location>
        <begin position="357"/>
        <end position="366"/>
    </location>
</feature>
<feature type="transmembrane region" description="Helical" evidence="2">
    <location>
        <begin position="178"/>
        <end position="196"/>
    </location>
</feature>
<feature type="transmembrane region" description="Helical" evidence="2">
    <location>
        <begin position="109"/>
        <end position="126"/>
    </location>
</feature>
<dbReference type="AlphaFoldDB" id="A0A0F9CYD9"/>